<name>A0A7C8BMN3_9MICO</name>
<dbReference type="AlphaFoldDB" id="A0A7C8BMN3"/>
<protein>
    <recommendedName>
        <fullName evidence="3">HAD family hydrolase</fullName>
    </recommendedName>
</protein>
<proteinExistence type="predicted"/>
<comment type="caution">
    <text evidence="1">The sequence shown here is derived from an EMBL/GenBank/DDBJ whole genome shotgun (WGS) entry which is preliminary data.</text>
</comment>
<accession>A0A7C8BMN3</accession>
<dbReference type="InterPro" id="IPR036412">
    <property type="entry name" value="HAD-like_sf"/>
</dbReference>
<evidence type="ECO:0008006" key="3">
    <source>
        <dbReference type="Google" id="ProtNLM"/>
    </source>
</evidence>
<dbReference type="RefSeq" id="WP_158036785.1">
    <property type="nucleotide sequence ID" value="NZ_BAAAZV010000020.1"/>
</dbReference>
<dbReference type="Proteomes" id="UP000481339">
    <property type="component" value="Unassembled WGS sequence"/>
</dbReference>
<evidence type="ECO:0000313" key="1">
    <source>
        <dbReference type="EMBL" id="KAB1631369.1"/>
    </source>
</evidence>
<keyword evidence="2" id="KW-1185">Reference proteome</keyword>
<dbReference type="EMBL" id="WBKA01000007">
    <property type="protein sequence ID" value="KAB1631369.1"/>
    <property type="molecule type" value="Genomic_DNA"/>
</dbReference>
<evidence type="ECO:0000313" key="2">
    <source>
        <dbReference type="Proteomes" id="UP000481339"/>
    </source>
</evidence>
<organism evidence="1 2">
    <name type="scientific">Pseudoclavibacter caeni</name>
    <dbReference type="NCBI Taxonomy" id="908846"/>
    <lineage>
        <taxon>Bacteria</taxon>
        <taxon>Bacillati</taxon>
        <taxon>Actinomycetota</taxon>
        <taxon>Actinomycetes</taxon>
        <taxon>Micrococcales</taxon>
        <taxon>Microbacteriaceae</taxon>
        <taxon>Pseudoclavibacter</taxon>
    </lineage>
</organism>
<sequence length="664" mass="74558">MKTATWGLEQHPGDDVRAILQAAEVVSFDVFDTLLQRPLARPADAFAVLRDAVREQGVVLPLTWPQERRAAESRAYQRAGVGPYITIDDIYDELVRRGSLSEGDRQCVLEQELEIEAGLLRSTRRGRTLFDLARASGADIVLLSDMYLPEVTIAQALRSAGYGEWSSLEVSGYAKRAKYDGTAFRHLREQYPERHLVHVGDSAHADVRQAHVFDIDTVHLRQPRTVIMSGGENATEGIAVHDLASERPLDELALADSTVAGLALNRLERHPDMDAAERLGYEVLGPLLAGFSRFLHLRAREDGIERLEFLARDGAILRRAYAQYWGSEALENDYLVASRRLLRLATFREHLVRDDLDFLTSTSTPLTPVEMIRRWLPDLGDQEVTTAIRLTTIEPDQRISEAEARAHLAPALEFLADRFIEQSILERRLVVRYLEPRFSQRATAVVDLGWQGTMAQAIGTLLGEPVKSYYVGVPDQPVTRARPSLRGWVDGRFAWEATEAMRRIFETVAVLESLTASPTEASAIGLTEVGENVQPVFGDERVTADEVEALTRIQDSAIEFVRDHAELSRRLPSRSVRLPFQAALRPLFNMMERPTPAQARVLGLFEHDNSLGVNRTVNLGAPKFNADHYAAHPEELEAEYENCWWKQGFEVNAVSRGIPWPPRP</sequence>
<dbReference type="OrthoDB" id="9816564at2"/>
<gene>
    <name evidence="1" type="ORF">F8O02_08360</name>
</gene>
<reference evidence="1 2" key="1">
    <citation type="submission" date="2019-09" db="EMBL/GenBank/DDBJ databases">
        <title>Phylogeny of genus Pseudoclavibacter and closely related genus.</title>
        <authorList>
            <person name="Li Y."/>
        </authorList>
    </citation>
    <scope>NUCLEOTIDE SEQUENCE [LARGE SCALE GENOMIC DNA]</scope>
    <source>
        <strain evidence="1 2">JCM 16921</strain>
    </source>
</reference>
<dbReference type="SUPFAM" id="SSF56784">
    <property type="entry name" value="HAD-like"/>
    <property type="match status" value="1"/>
</dbReference>